<feature type="transmembrane region" description="Helical" evidence="12">
    <location>
        <begin position="273"/>
        <end position="295"/>
    </location>
</feature>
<evidence type="ECO:0000313" key="16">
    <source>
        <dbReference type="Proteomes" id="UP000258309"/>
    </source>
</evidence>
<dbReference type="OMA" id="RINPHAM"/>
<dbReference type="SUPFAM" id="SSF50784">
    <property type="entry name" value="Transcription factor IIA (TFIIA), beta-barrel domain"/>
    <property type="match status" value="1"/>
</dbReference>
<evidence type="ECO:0000256" key="1">
    <source>
        <dbReference type="ARBA" id="ARBA00004123"/>
    </source>
</evidence>
<comment type="caution">
    <text evidence="15">The sequence shown here is derived from an EMBL/GenBank/DDBJ whole genome shotgun (WGS) entry which is preliminary data.</text>
</comment>
<evidence type="ECO:0000256" key="6">
    <source>
        <dbReference type="ARBA" id="ARBA00023242"/>
    </source>
</evidence>
<accession>A0A3E2HCS2</accession>
<dbReference type="GO" id="GO:0006367">
    <property type="term" value="P:transcription initiation at RNA polymerase II promoter"/>
    <property type="evidence" value="ECO:0007669"/>
    <property type="project" value="InterPro"/>
</dbReference>
<evidence type="ECO:0000256" key="3">
    <source>
        <dbReference type="ARBA" id="ARBA00019928"/>
    </source>
</evidence>
<dbReference type="InterPro" id="IPR015871">
    <property type="entry name" value="TFIIA_gsu_C"/>
</dbReference>
<keyword evidence="12" id="KW-0812">Transmembrane</keyword>
<evidence type="ECO:0000256" key="9">
    <source>
        <dbReference type="ARBA" id="ARBA00032215"/>
    </source>
</evidence>
<dbReference type="SUPFAM" id="SSF103481">
    <property type="entry name" value="Multidrug resistance efflux transporter EmrE"/>
    <property type="match status" value="1"/>
</dbReference>
<comment type="subunit">
    <text evidence="10">TFIIA is a heterodimer composed of the large TOA1 and the small TOA2 subunits.</text>
</comment>
<feature type="domain" description="Transcription initiation factor IIA gamma subunit N-terminal" evidence="13">
    <location>
        <begin position="8"/>
        <end position="54"/>
    </location>
</feature>
<dbReference type="InterPro" id="IPR037185">
    <property type="entry name" value="EmrE-like"/>
</dbReference>
<feature type="domain" description="Transcription initiation factor IIA gamma subunit C-terminal" evidence="14">
    <location>
        <begin position="65"/>
        <end position="103"/>
    </location>
</feature>
<feature type="transmembrane region" description="Helical" evidence="12">
    <location>
        <begin position="333"/>
        <end position="350"/>
    </location>
</feature>
<gene>
    <name evidence="15" type="ORF">B7463_g5155</name>
</gene>
<keyword evidence="12" id="KW-1133">Transmembrane helix</keyword>
<feature type="region of interest" description="Disordered" evidence="11">
    <location>
        <begin position="355"/>
        <end position="378"/>
    </location>
</feature>
<dbReference type="CDD" id="cd10014">
    <property type="entry name" value="TFIIA_gamma_C"/>
    <property type="match status" value="1"/>
</dbReference>
<evidence type="ECO:0000256" key="8">
    <source>
        <dbReference type="ARBA" id="ARBA00029848"/>
    </source>
</evidence>
<dbReference type="STRING" id="5539.A0A3E2HCS2"/>
<organism evidence="15 16">
    <name type="scientific">Scytalidium lignicola</name>
    <name type="common">Hyphomycete</name>
    <dbReference type="NCBI Taxonomy" id="5539"/>
    <lineage>
        <taxon>Eukaryota</taxon>
        <taxon>Fungi</taxon>
        <taxon>Dikarya</taxon>
        <taxon>Ascomycota</taxon>
        <taxon>Pezizomycotina</taxon>
        <taxon>Leotiomycetes</taxon>
        <taxon>Leotiomycetes incertae sedis</taxon>
        <taxon>Scytalidium</taxon>
    </lineage>
</organism>
<keyword evidence="16" id="KW-1185">Reference proteome</keyword>
<dbReference type="Proteomes" id="UP000258309">
    <property type="component" value="Unassembled WGS sequence"/>
</dbReference>
<dbReference type="CDD" id="cd10145">
    <property type="entry name" value="TFIIA_gamma_N"/>
    <property type="match status" value="1"/>
</dbReference>
<evidence type="ECO:0000256" key="11">
    <source>
        <dbReference type="SAM" id="MobiDB-lite"/>
    </source>
</evidence>
<dbReference type="SUPFAM" id="SSF47396">
    <property type="entry name" value="Transcription factor IIA (TFIIA), alpha-helical domain"/>
    <property type="match status" value="1"/>
</dbReference>
<evidence type="ECO:0000259" key="13">
    <source>
        <dbReference type="Pfam" id="PF02268"/>
    </source>
</evidence>
<proteinExistence type="inferred from homology"/>
<evidence type="ECO:0000256" key="7">
    <source>
        <dbReference type="ARBA" id="ARBA00024733"/>
    </source>
</evidence>
<dbReference type="FunFam" id="1.10.287.190:FF:000001">
    <property type="entry name" value="Transcription initiation factor IIA subunit 2"/>
    <property type="match status" value="1"/>
</dbReference>
<protein>
    <recommendedName>
        <fullName evidence="3">Transcription initiation factor IIA subunit 2</fullName>
    </recommendedName>
    <alternativeName>
        <fullName evidence="9">General transcription factor IIA subunit 2</fullName>
    </alternativeName>
    <alternativeName>
        <fullName evidence="8">Transcription initiation factor IIA small chain</fullName>
    </alternativeName>
</protein>
<keyword evidence="5" id="KW-0804">Transcription</keyword>
<dbReference type="AlphaFoldDB" id="A0A3E2HCS2"/>
<dbReference type="InterPro" id="IPR015872">
    <property type="entry name" value="TFIIA_gsu_N"/>
</dbReference>
<dbReference type="Pfam" id="PF02751">
    <property type="entry name" value="TFIIA_gamma_C"/>
    <property type="match status" value="1"/>
</dbReference>
<dbReference type="GO" id="GO:0005672">
    <property type="term" value="C:transcription factor TFIIA complex"/>
    <property type="evidence" value="ECO:0007669"/>
    <property type="project" value="InterPro"/>
</dbReference>
<dbReference type="InterPro" id="IPR009083">
    <property type="entry name" value="TFIIA_a-hlx"/>
</dbReference>
<evidence type="ECO:0000256" key="5">
    <source>
        <dbReference type="ARBA" id="ARBA00023163"/>
    </source>
</evidence>
<dbReference type="Gene3D" id="2.30.18.10">
    <property type="entry name" value="Transcription factor IIA (TFIIA), beta-barrel domain"/>
    <property type="match status" value="1"/>
</dbReference>
<keyword evidence="4" id="KW-0805">Transcription regulation</keyword>
<dbReference type="Pfam" id="PF02268">
    <property type="entry name" value="TFIIA_gamma_N"/>
    <property type="match status" value="1"/>
</dbReference>
<dbReference type="InterPro" id="IPR009088">
    <property type="entry name" value="TFIIA_b-brl"/>
</dbReference>
<sequence length="410" mass="44983">MATPGQSFYELYRRSSIGMALTDTLDDLISERRIEPQLAMKILANFDRSITEVLAEKVKARLTFKGHLDTYRFCDEVWTFLIKDVTFKMENSSQTVQADKVKIRIESPNSGATESLSRGEESKQAIQTKSDVNYRIPNFPSHCPQSPKNGAPARYCNQYYEGQNAGSTITGTIVMADQLDEQQPLLNRAKNPPTLSDSSTSHPAPETVAATEEMEVLKTSRHAQWITLAIASGACAAFNGVFAKLTTTQLTTSFATTIAGLFGLDKMEKGVEYIIRAIFFGLNLLFNGVMWALFTKALARGTSTTQVSIINTSSNFMITAILGFIIFSESLPPLWWLGAAMLVAGNVIIGRREEPVDGSKDVSGQGAAEGGEGTFREEEVVLLADEVELTEGLESTKRKEDEDILDLGTD</sequence>
<evidence type="ECO:0000256" key="10">
    <source>
        <dbReference type="ARBA" id="ARBA00063181"/>
    </source>
</evidence>
<comment type="similarity">
    <text evidence="2">Belongs to the TFIIA subunit 2 family.</text>
</comment>
<evidence type="ECO:0000313" key="15">
    <source>
        <dbReference type="EMBL" id="RFU31147.1"/>
    </source>
</evidence>
<feature type="transmembrane region" description="Helical" evidence="12">
    <location>
        <begin position="307"/>
        <end position="327"/>
    </location>
</feature>
<comment type="function">
    <text evidence="7">TFIIA is a component of the transcription machinery of RNA polymerase II and plays an important role in transcriptional activation. TFIIA in a complex with TBP mediates transcriptional activity.</text>
</comment>
<dbReference type="EMBL" id="NCSJ02000082">
    <property type="protein sequence ID" value="RFU31147.1"/>
    <property type="molecule type" value="Genomic_DNA"/>
</dbReference>
<dbReference type="PANTHER" id="PTHR31965">
    <property type="entry name" value="TRANSMEMBRANE PROTEIN 42"/>
    <property type="match status" value="1"/>
</dbReference>
<dbReference type="OrthoDB" id="586585at2759"/>
<keyword evidence="6" id="KW-0539">Nucleus</keyword>
<evidence type="ECO:0000256" key="12">
    <source>
        <dbReference type="SAM" id="Phobius"/>
    </source>
</evidence>
<comment type="subcellular location">
    <subcellularLocation>
        <location evidence="1">Nucleus</location>
    </subcellularLocation>
</comment>
<dbReference type="Gene3D" id="1.10.287.190">
    <property type="entry name" value="Transcription factor IIA gamma subunit, alpha-helical domain"/>
    <property type="match status" value="1"/>
</dbReference>
<keyword evidence="12" id="KW-0472">Membrane</keyword>
<evidence type="ECO:0000259" key="14">
    <source>
        <dbReference type="Pfam" id="PF02751"/>
    </source>
</evidence>
<dbReference type="PANTHER" id="PTHR31965:SF1">
    <property type="entry name" value="TRANSMEMBRANE PROTEIN 42"/>
    <property type="match status" value="1"/>
</dbReference>
<feature type="non-terminal residue" evidence="15">
    <location>
        <position position="1"/>
    </location>
</feature>
<name>A0A3E2HCS2_SCYLI</name>
<evidence type="ECO:0000256" key="4">
    <source>
        <dbReference type="ARBA" id="ARBA00023015"/>
    </source>
</evidence>
<reference evidence="15 16" key="1">
    <citation type="submission" date="2018-05" db="EMBL/GenBank/DDBJ databases">
        <title>Draft genome sequence of Scytalidium lignicola DSM 105466, a ubiquitous saprotrophic fungus.</title>
        <authorList>
            <person name="Buettner E."/>
            <person name="Gebauer A.M."/>
            <person name="Hofrichter M."/>
            <person name="Liers C."/>
            <person name="Kellner H."/>
        </authorList>
    </citation>
    <scope>NUCLEOTIDE SEQUENCE [LARGE SCALE GENOMIC DNA]</scope>
    <source>
        <strain evidence="15 16">DSM 105466</strain>
    </source>
</reference>
<feature type="non-terminal residue" evidence="15">
    <location>
        <position position="410"/>
    </location>
</feature>
<dbReference type="FunFam" id="2.30.18.10:FF:000003">
    <property type="entry name" value="Transcription initiation factor IIA subunit 2"/>
    <property type="match status" value="1"/>
</dbReference>
<evidence type="ECO:0000256" key="2">
    <source>
        <dbReference type="ARBA" id="ARBA00007675"/>
    </source>
</evidence>
<dbReference type="InterPro" id="IPR039632">
    <property type="entry name" value="TMEM42"/>
</dbReference>